<dbReference type="InterPro" id="IPR001646">
    <property type="entry name" value="5peptide_repeat"/>
</dbReference>
<proteinExistence type="predicted"/>
<dbReference type="SUPFAM" id="SSF141571">
    <property type="entry name" value="Pentapeptide repeat-like"/>
    <property type="match status" value="1"/>
</dbReference>
<dbReference type="Gene3D" id="2.160.20.80">
    <property type="entry name" value="E3 ubiquitin-protein ligase SopA"/>
    <property type="match status" value="1"/>
</dbReference>
<sequence>MPCAFHAERPLFSFYSPPGCQFDVPEEDLIEVDDESWCPFHAPMAQKDGAPTEKAGWDEERVQTFNQRVLAFIESAAQEGKPADLTGAVFPGKADFSGKQFPAVCFYKVQFSGGARFSEAQFSGDADFSEARFSGGTDFREARFSGLAYFGEAQFSGGADFREARFSDEAWRWRAG</sequence>
<reference evidence="1" key="1">
    <citation type="submission" date="2020-07" db="EMBL/GenBank/DDBJ databases">
        <title>Huge and variable diversity of episymbiotic CPR bacteria and DPANN archaea in groundwater ecosystems.</title>
        <authorList>
            <person name="He C.Y."/>
            <person name="Keren R."/>
            <person name="Whittaker M."/>
            <person name="Farag I.F."/>
            <person name="Doudna J."/>
            <person name="Cate J.H.D."/>
            <person name="Banfield J.F."/>
        </authorList>
    </citation>
    <scope>NUCLEOTIDE SEQUENCE</scope>
    <source>
        <strain evidence="1">NC_groundwater_1370_Ag_S-0.2um_69_93</strain>
    </source>
</reference>
<organism evidence="1 2">
    <name type="scientific">Tectimicrobiota bacterium</name>
    <dbReference type="NCBI Taxonomy" id="2528274"/>
    <lineage>
        <taxon>Bacteria</taxon>
        <taxon>Pseudomonadati</taxon>
        <taxon>Nitrospinota/Tectimicrobiota group</taxon>
        <taxon>Candidatus Tectimicrobiota</taxon>
    </lineage>
</organism>
<comment type="caution">
    <text evidence="1">The sequence shown here is derived from an EMBL/GenBank/DDBJ whole genome shotgun (WGS) entry which is preliminary data.</text>
</comment>
<accession>A0A932ZVL0</accession>
<evidence type="ECO:0000313" key="2">
    <source>
        <dbReference type="Proteomes" id="UP000752292"/>
    </source>
</evidence>
<gene>
    <name evidence="1" type="ORF">HY618_08180</name>
</gene>
<dbReference type="Proteomes" id="UP000752292">
    <property type="component" value="Unassembled WGS sequence"/>
</dbReference>
<protein>
    <submittedName>
        <fullName evidence="1">Pentapeptide repeat-containing protein</fullName>
    </submittedName>
</protein>
<dbReference type="EMBL" id="JACQRX010000357">
    <property type="protein sequence ID" value="MBI4252423.1"/>
    <property type="molecule type" value="Genomic_DNA"/>
</dbReference>
<name>A0A932ZVL0_UNCTE</name>
<dbReference type="AlphaFoldDB" id="A0A932ZVL0"/>
<evidence type="ECO:0000313" key="1">
    <source>
        <dbReference type="EMBL" id="MBI4252423.1"/>
    </source>
</evidence>
<dbReference type="Pfam" id="PF13576">
    <property type="entry name" value="Pentapeptide_3"/>
    <property type="match status" value="1"/>
</dbReference>